<dbReference type="InterPro" id="IPR009097">
    <property type="entry name" value="Cyclic_Pdiesterase"/>
</dbReference>
<keyword evidence="1" id="KW-0436">Ligase</keyword>
<name>A0A951QVH5_9CYAN</name>
<accession>A0A951QVH5</accession>
<organism evidence="1 2">
    <name type="scientific">Cyanomargarita calcarea GSE-NOS-MK-12-04C</name>
    <dbReference type="NCBI Taxonomy" id="2839659"/>
    <lineage>
        <taxon>Bacteria</taxon>
        <taxon>Bacillati</taxon>
        <taxon>Cyanobacteriota</taxon>
        <taxon>Cyanophyceae</taxon>
        <taxon>Nostocales</taxon>
        <taxon>Cyanomargaritaceae</taxon>
        <taxon>Cyanomargarita</taxon>
    </lineage>
</organism>
<reference evidence="1" key="1">
    <citation type="submission" date="2021-05" db="EMBL/GenBank/DDBJ databases">
        <authorList>
            <person name="Pietrasiak N."/>
            <person name="Ward R."/>
            <person name="Stajich J.E."/>
            <person name="Kurbessoian T."/>
        </authorList>
    </citation>
    <scope>NUCLEOTIDE SEQUENCE</scope>
    <source>
        <strain evidence="1">GSE-NOS-MK-12-04C</strain>
    </source>
</reference>
<dbReference type="Pfam" id="PF13563">
    <property type="entry name" value="2_5_RNA_ligase2"/>
    <property type="match status" value="1"/>
</dbReference>
<dbReference type="Gene3D" id="3.90.1140.10">
    <property type="entry name" value="Cyclic phosphodiesterase"/>
    <property type="match status" value="1"/>
</dbReference>
<sequence>MNLHLPYRKQVSLYVPEPIRSEIDCIRAKTDPEQHSIIPAHITLCYDDEIEDWSQVIERIAEVAPLTIELCFGTPIQLDNGGIFLPCISPANIYYSLREKILLGFKKVRLDVKPHITLLHPRHAVGRDRVWDEVKDYQVRDAIKFNCISVIEKTPNSSWAEREVY</sequence>
<proteinExistence type="predicted"/>
<evidence type="ECO:0000313" key="1">
    <source>
        <dbReference type="EMBL" id="MBW4671365.1"/>
    </source>
</evidence>
<reference evidence="1" key="2">
    <citation type="journal article" date="2022" name="Microbiol. Resour. Announc.">
        <title>Metagenome Sequencing to Explore Phylogenomics of Terrestrial Cyanobacteria.</title>
        <authorList>
            <person name="Ward R.D."/>
            <person name="Stajich J.E."/>
            <person name="Johansen J.R."/>
            <person name="Huntemann M."/>
            <person name="Clum A."/>
            <person name="Foster B."/>
            <person name="Foster B."/>
            <person name="Roux S."/>
            <person name="Palaniappan K."/>
            <person name="Varghese N."/>
            <person name="Mukherjee S."/>
            <person name="Reddy T.B.K."/>
            <person name="Daum C."/>
            <person name="Copeland A."/>
            <person name="Chen I.A."/>
            <person name="Ivanova N.N."/>
            <person name="Kyrpides N.C."/>
            <person name="Shapiro N."/>
            <person name="Eloe-Fadrosh E.A."/>
            <person name="Pietrasiak N."/>
        </authorList>
    </citation>
    <scope>NUCLEOTIDE SEQUENCE</scope>
    <source>
        <strain evidence="1">GSE-NOS-MK-12-04C</strain>
    </source>
</reference>
<dbReference type="AlphaFoldDB" id="A0A951QVH5"/>
<dbReference type="GO" id="GO:0016874">
    <property type="term" value="F:ligase activity"/>
    <property type="evidence" value="ECO:0007669"/>
    <property type="project" value="UniProtKB-KW"/>
</dbReference>
<dbReference type="Proteomes" id="UP000729701">
    <property type="component" value="Unassembled WGS sequence"/>
</dbReference>
<gene>
    <name evidence="1" type="ORF">KME60_29075</name>
</gene>
<dbReference type="SUPFAM" id="SSF55144">
    <property type="entry name" value="LigT-like"/>
    <property type="match status" value="1"/>
</dbReference>
<dbReference type="EMBL" id="JAHHGZ010000043">
    <property type="protein sequence ID" value="MBW4671365.1"/>
    <property type="molecule type" value="Genomic_DNA"/>
</dbReference>
<protein>
    <submittedName>
        <fullName evidence="1">2'-5' RNA ligase family protein</fullName>
    </submittedName>
</protein>
<comment type="caution">
    <text evidence="1">The sequence shown here is derived from an EMBL/GenBank/DDBJ whole genome shotgun (WGS) entry which is preliminary data.</text>
</comment>
<evidence type="ECO:0000313" key="2">
    <source>
        <dbReference type="Proteomes" id="UP000729701"/>
    </source>
</evidence>